<keyword evidence="5 11" id="KW-0418">Kinase</keyword>
<keyword evidence="8" id="KW-0175">Coiled coil</keyword>
<keyword evidence="3" id="KW-0808">Transferase</keyword>
<keyword evidence="9" id="KW-1133">Transmembrane helix</keyword>
<dbReference type="RefSeq" id="WP_104064655.1">
    <property type="nucleotide sequence ID" value="NZ_NIQH01000011.1"/>
</dbReference>
<evidence type="ECO:0000256" key="3">
    <source>
        <dbReference type="ARBA" id="ARBA00022679"/>
    </source>
</evidence>
<dbReference type="SUPFAM" id="SSF55874">
    <property type="entry name" value="ATPase domain of HSP90 chaperone/DNA topoisomerase II/histidine kinase"/>
    <property type="match status" value="1"/>
</dbReference>
<evidence type="ECO:0000256" key="2">
    <source>
        <dbReference type="ARBA" id="ARBA00012438"/>
    </source>
</evidence>
<organism evidence="11 12">
    <name type="scientific">Campylobacter hyointestinalis subsp. hyointestinalis</name>
    <dbReference type="NCBI Taxonomy" id="91352"/>
    <lineage>
        <taxon>Bacteria</taxon>
        <taxon>Pseudomonadati</taxon>
        <taxon>Campylobacterota</taxon>
        <taxon>Epsilonproteobacteria</taxon>
        <taxon>Campylobacterales</taxon>
        <taxon>Campylobacteraceae</taxon>
        <taxon>Campylobacter</taxon>
    </lineage>
</organism>
<keyword evidence="4" id="KW-0547">Nucleotide-binding</keyword>
<evidence type="ECO:0000256" key="4">
    <source>
        <dbReference type="ARBA" id="ARBA00022741"/>
    </source>
</evidence>
<keyword evidence="6" id="KW-0067">ATP-binding</keyword>
<evidence type="ECO:0000256" key="8">
    <source>
        <dbReference type="SAM" id="Coils"/>
    </source>
</evidence>
<dbReference type="PANTHER" id="PTHR43065:SF46">
    <property type="entry name" value="C4-DICARBOXYLATE TRANSPORT SENSOR PROTEIN DCTB"/>
    <property type="match status" value="1"/>
</dbReference>
<dbReference type="Gene3D" id="3.30.565.10">
    <property type="entry name" value="Histidine kinase-like ATPase, C-terminal domain"/>
    <property type="match status" value="1"/>
</dbReference>
<dbReference type="SMART" id="SM00387">
    <property type="entry name" value="HATPase_c"/>
    <property type="match status" value="1"/>
</dbReference>
<comment type="caution">
    <text evidence="11">The sequence shown here is derived from an EMBL/GenBank/DDBJ whole genome shotgun (WGS) entry which is preliminary data.</text>
</comment>
<dbReference type="GO" id="GO:0005524">
    <property type="term" value="F:ATP binding"/>
    <property type="evidence" value="ECO:0007669"/>
    <property type="project" value="UniProtKB-KW"/>
</dbReference>
<evidence type="ECO:0000256" key="6">
    <source>
        <dbReference type="ARBA" id="ARBA00022840"/>
    </source>
</evidence>
<dbReference type="InterPro" id="IPR005467">
    <property type="entry name" value="His_kinase_dom"/>
</dbReference>
<dbReference type="Pfam" id="PF02518">
    <property type="entry name" value="HATPase_c"/>
    <property type="match status" value="1"/>
</dbReference>
<reference evidence="11 12" key="1">
    <citation type="submission" date="2017-06" db="EMBL/GenBank/DDBJ databases">
        <title>Updating the genomic taxonomy and epidemiology of Campylobacter hyointestinalis; discovery in New Zealand farmed ruminants.</title>
        <authorList>
            <person name="Wilkinson D.A."/>
            <person name="Fayaz A."/>
            <person name="Biggs P.J."/>
            <person name="Midwinter A.C."/>
        </authorList>
    </citation>
    <scope>NUCLEOTIDE SEQUENCE [LARGE SCALE GENOMIC DNA]</scope>
    <source>
        <strain evidence="11 12">S1614a</strain>
    </source>
</reference>
<comment type="catalytic activity">
    <reaction evidence="1">
        <text>ATP + protein L-histidine = ADP + protein N-phospho-L-histidine.</text>
        <dbReference type="EC" id="2.7.13.3"/>
    </reaction>
</comment>
<dbReference type="InterPro" id="IPR003594">
    <property type="entry name" value="HATPase_dom"/>
</dbReference>
<dbReference type="PANTHER" id="PTHR43065">
    <property type="entry name" value="SENSOR HISTIDINE KINASE"/>
    <property type="match status" value="1"/>
</dbReference>
<dbReference type="AlphaFoldDB" id="A0A855N5R2"/>
<feature type="transmembrane region" description="Helical" evidence="9">
    <location>
        <begin position="14"/>
        <end position="34"/>
    </location>
</feature>
<evidence type="ECO:0000259" key="10">
    <source>
        <dbReference type="PROSITE" id="PS50109"/>
    </source>
</evidence>
<evidence type="ECO:0000256" key="7">
    <source>
        <dbReference type="ARBA" id="ARBA00023012"/>
    </source>
</evidence>
<dbReference type="PROSITE" id="PS50109">
    <property type="entry name" value="HIS_KIN"/>
    <property type="match status" value="1"/>
</dbReference>
<feature type="coiled-coil region" evidence="8">
    <location>
        <begin position="296"/>
        <end position="327"/>
    </location>
</feature>
<evidence type="ECO:0000313" key="11">
    <source>
        <dbReference type="EMBL" id="PPB70519.1"/>
    </source>
</evidence>
<evidence type="ECO:0000256" key="1">
    <source>
        <dbReference type="ARBA" id="ARBA00000085"/>
    </source>
</evidence>
<dbReference type="GO" id="GO:0000155">
    <property type="term" value="F:phosphorelay sensor kinase activity"/>
    <property type="evidence" value="ECO:0007669"/>
    <property type="project" value="InterPro"/>
</dbReference>
<dbReference type="Proteomes" id="UP000239685">
    <property type="component" value="Unassembled WGS sequence"/>
</dbReference>
<keyword evidence="7" id="KW-0902">Two-component regulatory system</keyword>
<dbReference type="InterPro" id="IPR004358">
    <property type="entry name" value="Sig_transdc_His_kin-like_C"/>
</dbReference>
<dbReference type="EMBL" id="NIQP01000010">
    <property type="protein sequence ID" value="PPB70519.1"/>
    <property type="molecule type" value="Genomic_DNA"/>
</dbReference>
<evidence type="ECO:0000256" key="9">
    <source>
        <dbReference type="SAM" id="Phobius"/>
    </source>
</evidence>
<sequence length="565" mass="65683">MIKFIKNISIKTKLGILFFILLISISILGYKTIYISKDNQIILRDVHSKSQAVLSLQNNIITPLYNLRQLSHSLVMAPNQDIRKNIQLEIDEIIKHLNANFNDVKRYNYEIYEIWNNYKNLFYQTKEYLDDEFEEGAYINITTVAKKQFDILMDRLLNLQRKSLNNSTIAYNDAVTKTKEIKFEIIISIMLILIFSVFINWLISNNIISSISSVQNGLNDFFKYLNDKKTQVNKIELSCNDEFKQMATIINKNILYISNNIEQNEALIKNATKILENLKSGNLGTRLYENTNDKSLNELKNMINDMIDNLEKRINKEIKQRLAQEQLLVQQSKLAAMGEMIGNIAHQWRQPLAEISAIHMNMKVTYDFNKFDKKYLNEKIKEANKLTAYMSQTITDFQNFFKPRGEKEIFSVQNACKEAAKIIESSLRYHEISLKFNTIKDTNILGYKNEYSQVILNILSNAKDIIIERKIKFPRINIEIKEGNNYSIVKISDNAGGIAEKILDKIFEPYFTTRYKTQGTGIGLYMSKNIIERNMYGFINVKNTDEGALFTIKVLKIKPKSTHKA</sequence>
<evidence type="ECO:0000256" key="5">
    <source>
        <dbReference type="ARBA" id="ARBA00022777"/>
    </source>
</evidence>
<gene>
    <name evidence="11" type="ORF">CDQ78_08555</name>
</gene>
<feature type="transmembrane region" description="Helical" evidence="9">
    <location>
        <begin position="185"/>
        <end position="203"/>
    </location>
</feature>
<dbReference type="InterPro" id="IPR036890">
    <property type="entry name" value="HATPase_C_sf"/>
</dbReference>
<evidence type="ECO:0000313" key="12">
    <source>
        <dbReference type="Proteomes" id="UP000239685"/>
    </source>
</evidence>
<accession>A0A855N5R2</accession>
<dbReference type="PRINTS" id="PR00344">
    <property type="entry name" value="BCTRLSENSOR"/>
</dbReference>
<proteinExistence type="predicted"/>
<keyword evidence="9" id="KW-0472">Membrane</keyword>
<name>A0A855N5R2_CAMHY</name>
<dbReference type="EC" id="2.7.13.3" evidence="2"/>
<keyword evidence="9" id="KW-0812">Transmembrane</keyword>
<feature type="domain" description="Histidine kinase" evidence="10">
    <location>
        <begin position="343"/>
        <end position="558"/>
    </location>
</feature>
<protein>
    <recommendedName>
        <fullName evidence="2">histidine kinase</fullName>
        <ecNumber evidence="2">2.7.13.3</ecNumber>
    </recommendedName>
</protein>
<dbReference type="InterPro" id="IPR036097">
    <property type="entry name" value="HisK_dim/P_sf"/>
</dbReference>
<dbReference type="Gene3D" id="1.10.287.130">
    <property type="match status" value="1"/>
</dbReference>
<dbReference type="SUPFAM" id="SSF47384">
    <property type="entry name" value="Homodimeric domain of signal transducing histidine kinase"/>
    <property type="match status" value="1"/>
</dbReference>